<dbReference type="EC" id="4.1.1.112" evidence="6"/>
<dbReference type="GO" id="GO:0008948">
    <property type="term" value="F:oxaloacetate decarboxylase activity"/>
    <property type="evidence" value="ECO:0007669"/>
    <property type="project" value="UniProtKB-EC"/>
</dbReference>
<gene>
    <name evidence="14" type="ORF">H9815_20030</name>
</gene>
<dbReference type="Gene3D" id="3.50.30.40">
    <property type="entry name" value="Ribonuclease E inhibitor RraA/RraA-like"/>
    <property type="match status" value="1"/>
</dbReference>
<comment type="cofactor">
    <cofactor evidence="13">
        <name>Mg(2+)</name>
        <dbReference type="ChEBI" id="CHEBI:18420"/>
    </cofactor>
</comment>
<dbReference type="PANTHER" id="PTHR33254:SF4">
    <property type="entry name" value="4-HYDROXY-4-METHYL-2-OXOGLUTARATE ALDOLASE 3-RELATED"/>
    <property type="match status" value="1"/>
</dbReference>
<evidence type="ECO:0000256" key="10">
    <source>
        <dbReference type="ARBA" id="ARBA00030169"/>
    </source>
</evidence>
<dbReference type="EC" id="4.1.3.17" evidence="5"/>
<evidence type="ECO:0000256" key="5">
    <source>
        <dbReference type="ARBA" id="ARBA00012213"/>
    </source>
</evidence>
<proteinExistence type="inferred from homology"/>
<evidence type="ECO:0000256" key="12">
    <source>
        <dbReference type="ARBA" id="ARBA00047973"/>
    </source>
</evidence>
<evidence type="ECO:0000256" key="1">
    <source>
        <dbReference type="ARBA" id="ARBA00001342"/>
    </source>
</evidence>
<dbReference type="EMBL" id="DXBY01000339">
    <property type="protein sequence ID" value="HIZ38071.1"/>
    <property type="molecule type" value="Genomic_DNA"/>
</dbReference>
<reference evidence="14" key="1">
    <citation type="journal article" date="2021" name="PeerJ">
        <title>Extensive microbial diversity within the chicken gut microbiome revealed by metagenomics and culture.</title>
        <authorList>
            <person name="Gilroy R."/>
            <person name="Ravi A."/>
            <person name="Getino M."/>
            <person name="Pursley I."/>
            <person name="Horton D.L."/>
            <person name="Alikhan N.F."/>
            <person name="Baker D."/>
            <person name="Gharbi K."/>
            <person name="Hall N."/>
            <person name="Watson M."/>
            <person name="Adriaenssens E.M."/>
            <person name="Foster-Nyarko E."/>
            <person name="Jarju S."/>
            <person name="Secka A."/>
            <person name="Antonio M."/>
            <person name="Oren A."/>
            <person name="Chaudhuri R.R."/>
            <person name="La Ragione R."/>
            <person name="Hildebrand F."/>
            <person name="Pallen M.J."/>
        </authorList>
    </citation>
    <scope>NUCLEOTIDE SEQUENCE</scope>
    <source>
        <strain evidence="14">ChiGjej4B4-7305</strain>
    </source>
</reference>
<comment type="subunit">
    <text evidence="4">Homotrimer.</text>
</comment>
<feature type="binding site" evidence="13">
    <location>
        <begin position="103"/>
        <end position="106"/>
    </location>
    <ligand>
        <name>substrate</name>
    </ligand>
</feature>
<name>A0A9D2EIQ5_9MICO</name>
<evidence type="ECO:0000256" key="6">
    <source>
        <dbReference type="ARBA" id="ARBA00012947"/>
    </source>
</evidence>
<dbReference type="Pfam" id="PF03737">
    <property type="entry name" value="RraA-like"/>
    <property type="match status" value="1"/>
</dbReference>
<evidence type="ECO:0000313" key="14">
    <source>
        <dbReference type="EMBL" id="HIZ38071.1"/>
    </source>
</evidence>
<organism evidence="14 15">
    <name type="scientific">Candidatus Ruania gallistercoris</name>
    <dbReference type="NCBI Taxonomy" id="2838746"/>
    <lineage>
        <taxon>Bacteria</taxon>
        <taxon>Bacillati</taxon>
        <taxon>Actinomycetota</taxon>
        <taxon>Actinomycetes</taxon>
        <taxon>Micrococcales</taxon>
        <taxon>Ruaniaceae</taxon>
        <taxon>Ruania</taxon>
    </lineage>
</organism>
<reference evidence="14" key="2">
    <citation type="submission" date="2021-04" db="EMBL/GenBank/DDBJ databases">
        <authorList>
            <person name="Gilroy R."/>
        </authorList>
    </citation>
    <scope>NUCLEOTIDE SEQUENCE</scope>
    <source>
        <strain evidence="14">ChiGjej4B4-7305</strain>
    </source>
</reference>
<dbReference type="PANTHER" id="PTHR33254">
    <property type="entry name" value="4-HYDROXY-4-METHYL-2-OXOGLUTARATE ALDOLASE 3-RELATED"/>
    <property type="match status" value="1"/>
</dbReference>
<comment type="catalytic activity">
    <reaction evidence="12">
        <text>oxaloacetate + H(+) = pyruvate + CO2</text>
        <dbReference type="Rhea" id="RHEA:15641"/>
        <dbReference type="ChEBI" id="CHEBI:15361"/>
        <dbReference type="ChEBI" id="CHEBI:15378"/>
        <dbReference type="ChEBI" id="CHEBI:16452"/>
        <dbReference type="ChEBI" id="CHEBI:16526"/>
        <dbReference type="EC" id="4.1.1.112"/>
    </reaction>
</comment>
<evidence type="ECO:0000256" key="9">
    <source>
        <dbReference type="ARBA" id="ARBA00029596"/>
    </source>
</evidence>
<dbReference type="CDD" id="cd16841">
    <property type="entry name" value="RraA_family"/>
    <property type="match status" value="1"/>
</dbReference>
<accession>A0A9D2EIQ5</accession>
<evidence type="ECO:0000256" key="11">
    <source>
        <dbReference type="ARBA" id="ARBA00032305"/>
    </source>
</evidence>
<comment type="cofactor">
    <cofactor evidence="2">
        <name>a divalent metal cation</name>
        <dbReference type="ChEBI" id="CHEBI:60240"/>
    </cofactor>
</comment>
<comment type="caution">
    <text evidence="14">The sequence shown here is derived from an EMBL/GenBank/DDBJ whole genome shotgun (WGS) entry which is preliminary data.</text>
</comment>
<dbReference type="Proteomes" id="UP000824037">
    <property type="component" value="Unassembled WGS sequence"/>
</dbReference>
<evidence type="ECO:0000256" key="7">
    <source>
        <dbReference type="ARBA" id="ARBA00016549"/>
    </source>
</evidence>
<dbReference type="SUPFAM" id="SSF89562">
    <property type="entry name" value="RraA-like"/>
    <property type="match status" value="1"/>
</dbReference>
<dbReference type="InterPro" id="IPR036704">
    <property type="entry name" value="RraA/RraA-like_sf"/>
</dbReference>
<evidence type="ECO:0000256" key="4">
    <source>
        <dbReference type="ARBA" id="ARBA00011233"/>
    </source>
</evidence>
<dbReference type="InterPro" id="IPR005493">
    <property type="entry name" value="RraA/RraA-like"/>
</dbReference>
<comment type="similarity">
    <text evidence="3">Belongs to the class II aldolase/RraA-like family.</text>
</comment>
<keyword evidence="13" id="KW-0479">Metal-binding</keyword>
<evidence type="ECO:0000256" key="13">
    <source>
        <dbReference type="PIRSR" id="PIRSR605493-1"/>
    </source>
</evidence>
<dbReference type="GO" id="GO:0046872">
    <property type="term" value="F:metal ion binding"/>
    <property type="evidence" value="ECO:0007669"/>
    <property type="project" value="UniProtKB-KW"/>
</dbReference>
<sequence>MTDQPQLPTTDAEKFALIRDRLYTPVVGDSLDALGYYHQFLPPEIHGITRETRLVGRAMPVLIADVFGPQAEPFGRLTEALDQLEPGEVYIARNGERPTSAWGEVLTATAKARGAAGAVLDGYHRDTPQVLEQNWPVFSWGRYAQDAEVRKVVTDYRCPIEIGQVTITPGDLIFGDCDGVLVVPRAVEDEVLERALTKSAGENKVRAAIEAGMSATDAFREFGVL</sequence>
<protein>
    <recommendedName>
        <fullName evidence="7">Putative 4-hydroxy-4-methyl-2-oxoglutarate aldolase</fullName>
        <ecNumber evidence="6">4.1.1.112</ecNumber>
        <ecNumber evidence="5">4.1.3.17</ecNumber>
    </recommendedName>
    <alternativeName>
        <fullName evidence="11">Oxaloacetate decarboxylase</fullName>
    </alternativeName>
    <alternativeName>
        <fullName evidence="9">Regulator of ribonuclease activity homolog</fullName>
    </alternativeName>
    <alternativeName>
        <fullName evidence="10">RraA-like protein</fullName>
    </alternativeName>
</protein>
<feature type="binding site" evidence="13">
    <location>
        <position position="126"/>
    </location>
    <ligand>
        <name>Mg(2+)</name>
        <dbReference type="ChEBI" id="CHEBI:18420"/>
    </ligand>
</feature>
<evidence type="ECO:0000313" key="15">
    <source>
        <dbReference type="Proteomes" id="UP000824037"/>
    </source>
</evidence>
<feature type="binding site" evidence="13">
    <location>
        <position position="125"/>
    </location>
    <ligand>
        <name>substrate</name>
    </ligand>
</feature>
<evidence type="ECO:0000256" key="3">
    <source>
        <dbReference type="ARBA" id="ARBA00008621"/>
    </source>
</evidence>
<comment type="catalytic activity">
    <reaction evidence="1">
        <text>4-hydroxy-4-methyl-2-oxoglutarate = 2 pyruvate</text>
        <dbReference type="Rhea" id="RHEA:22748"/>
        <dbReference type="ChEBI" id="CHEBI:15361"/>
        <dbReference type="ChEBI" id="CHEBI:58276"/>
        <dbReference type="EC" id="4.1.3.17"/>
    </reaction>
</comment>
<dbReference type="AlphaFoldDB" id="A0A9D2EIQ5"/>
<comment type="function">
    <text evidence="8">Catalyzes the aldol cleavage of 4-hydroxy-4-methyl-2-oxoglutarate (HMG) into 2 molecules of pyruvate. Also contains a secondary oxaloacetate (OAA) decarboxylase activity due to the common pyruvate enolate transition state formed following C-C bond cleavage in the retro-aldol and decarboxylation reactions.</text>
</comment>
<dbReference type="GO" id="GO:0047443">
    <property type="term" value="F:4-hydroxy-4-methyl-2-oxoglutarate aldolase activity"/>
    <property type="evidence" value="ECO:0007669"/>
    <property type="project" value="UniProtKB-EC"/>
</dbReference>
<evidence type="ECO:0000256" key="2">
    <source>
        <dbReference type="ARBA" id="ARBA00001968"/>
    </source>
</evidence>
<keyword evidence="13" id="KW-0460">Magnesium</keyword>
<evidence type="ECO:0000256" key="8">
    <source>
        <dbReference type="ARBA" id="ARBA00025046"/>
    </source>
</evidence>